<sequence length="325" mass="36372">MPGTVREVDVVLRDMTTTEELNKVFTYLPDHLRPLIGYYLPHIEEIKLDVHKPLALRFGDTHVDYDYIVTPDDVGNVQSRAGGFKSNGRKGIPGTMHRVHKGLDGFRAADKITFRIAHLIRGLAAPFRELLAENLSIGVCGPPAAGKTTFIRDLALEDGERLGRGVDIVDTNNEIAGEGDTPHPEFETVRQWRVADPNDLAWVLEQPLRSGGTMKVYVDEVGYQKGDVQVVRTARFSGKPVTSSVHGESVSEAIWKYEIMPLFGVVVTDTGNLRQIGPPSFHKFIEIPRKNVFKVHHDLQRSVKDIVEGREPEVETVIYRTRFAS</sequence>
<dbReference type="SUPFAM" id="SSF52540">
    <property type="entry name" value="P-loop containing nucleoside triphosphate hydrolases"/>
    <property type="match status" value="1"/>
</dbReference>
<gene>
    <name evidence="1" type="ORF">ACFPQ6_14125</name>
</gene>
<evidence type="ECO:0000313" key="2">
    <source>
        <dbReference type="Proteomes" id="UP001595979"/>
    </source>
</evidence>
<organism evidence="1 2">
    <name type="scientific">Deinococcus petrolearius</name>
    <dbReference type="NCBI Taxonomy" id="1751295"/>
    <lineage>
        <taxon>Bacteria</taxon>
        <taxon>Thermotogati</taxon>
        <taxon>Deinococcota</taxon>
        <taxon>Deinococci</taxon>
        <taxon>Deinococcales</taxon>
        <taxon>Deinococcaceae</taxon>
        <taxon>Deinococcus</taxon>
    </lineage>
</organism>
<dbReference type="RefSeq" id="WP_380050596.1">
    <property type="nucleotide sequence ID" value="NZ_JBHSOH010000020.1"/>
</dbReference>
<dbReference type="Gene3D" id="3.40.50.300">
    <property type="entry name" value="P-loop containing nucleotide triphosphate hydrolases"/>
    <property type="match status" value="1"/>
</dbReference>
<keyword evidence="2" id="KW-1185">Reference proteome</keyword>
<evidence type="ECO:0000313" key="1">
    <source>
        <dbReference type="EMBL" id="MFC5849446.1"/>
    </source>
</evidence>
<dbReference type="PANTHER" id="PTHR20953">
    <property type="entry name" value="KINASE-RELATED"/>
    <property type="match status" value="1"/>
</dbReference>
<dbReference type="InterPro" id="IPR027417">
    <property type="entry name" value="P-loop_NTPase"/>
</dbReference>
<dbReference type="PANTHER" id="PTHR20953:SF3">
    <property type="entry name" value="P-LOOP CONTAINING NUCLEOSIDE TRIPHOSPHATE HYDROLASES SUPERFAMILY PROTEIN"/>
    <property type="match status" value="1"/>
</dbReference>
<protein>
    <recommendedName>
        <fullName evidence="3">Bacterial type II secretion system protein E domain-containing protein</fullName>
    </recommendedName>
</protein>
<comment type="caution">
    <text evidence="1">The sequence shown here is derived from an EMBL/GenBank/DDBJ whole genome shotgun (WGS) entry which is preliminary data.</text>
</comment>
<evidence type="ECO:0008006" key="3">
    <source>
        <dbReference type="Google" id="ProtNLM"/>
    </source>
</evidence>
<dbReference type="EMBL" id="JBHSOH010000020">
    <property type="protein sequence ID" value="MFC5849446.1"/>
    <property type="molecule type" value="Genomic_DNA"/>
</dbReference>
<name>A0ABW1DNT9_9DEIO</name>
<reference evidence="2" key="1">
    <citation type="journal article" date="2019" name="Int. J. Syst. Evol. Microbiol.">
        <title>The Global Catalogue of Microorganisms (GCM) 10K type strain sequencing project: providing services to taxonomists for standard genome sequencing and annotation.</title>
        <authorList>
            <consortium name="The Broad Institute Genomics Platform"/>
            <consortium name="The Broad Institute Genome Sequencing Center for Infectious Disease"/>
            <person name="Wu L."/>
            <person name="Ma J."/>
        </authorList>
    </citation>
    <scope>NUCLEOTIDE SEQUENCE [LARGE SCALE GENOMIC DNA]</scope>
    <source>
        <strain evidence="2">CGMCC 1.15053</strain>
    </source>
</reference>
<proteinExistence type="predicted"/>
<dbReference type="Proteomes" id="UP001595979">
    <property type="component" value="Unassembled WGS sequence"/>
</dbReference>
<accession>A0ABW1DNT9</accession>